<organism evidence="2">
    <name type="scientific">mine drainage metagenome</name>
    <dbReference type="NCBI Taxonomy" id="410659"/>
    <lineage>
        <taxon>unclassified sequences</taxon>
        <taxon>metagenomes</taxon>
        <taxon>ecological metagenomes</taxon>
    </lineage>
</organism>
<dbReference type="EMBL" id="CABR01000137">
    <property type="protein sequence ID" value="CBI11374.1"/>
    <property type="molecule type" value="Genomic_DNA"/>
</dbReference>
<reference evidence="2" key="1">
    <citation type="submission" date="2009-10" db="EMBL/GenBank/DDBJ databases">
        <title>Diversity of trophic interactions inside an arsenic-rich microbial ecosystem.</title>
        <authorList>
            <person name="Bertin P.N."/>
            <person name="Heinrich-Salmeron A."/>
            <person name="Pelletier E."/>
            <person name="Goulhen-Chollet F."/>
            <person name="Arsene-Ploetze F."/>
            <person name="Gallien S."/>
            <person name="Calteau A."/>
            <person name="Vallenet D."/>
            <person name="Casiot C."/>
            <person name="Chane-Woon-Ming B."/>
            <person name="Giloteaux L."/>
            <person name="Barakat M."/>
            <person name="Bonnefoy V."/>
            <person name="Bruneel O."/>
            <person name="Chandler M."/>
            <person name="Cleiss J."/>
            <person name="Duran R."/>
            <person name="Elbaz-Poulichet F."/>
            <person name="Fonknechten N."/>
            <person name="Lauga B."/>
            <person name="Mornico D."/>
            <person name="Ortet P."/>
            <person name="Schaeffer C."/>
            <person name="Siguier P."/>
            <person name="Alexander Thil Smith A."/>
            <person name="Van Dorsselaer A."/>
            <person name="Weissenbach J."/>
            <person name="Medigue C."/>
            <person name="Le Paslier D."/>
        </authorList>
    </citation>
    <scope>NUCLEOTIDE SEQUENCE</scope>
</reference>
<name>E6QVV1_9ZZZZ</name>
<evidence type="ECO:0000256" key="1">
    <source>
        <dbReference type="SAM" id="Phobius"/>
    </source>
</evidence>
<keyword evidence="1" id="KW-0472">Membrane</keyword>
<accession>E6QVV1</accession>
<keyword evidence="1" id="KW-1133">Transmembrane helix</keyword>
<protein>
    <submittedName>
        <fullName evidence="2">Uncharacterized protein</fullName>
    </submittedName>
</protein>
<feature type="transmembrane region" description="Helical" evidence="1">
    <location>
        <begin position="20"/>
        <end position="39"/>
    </location>
</feature>
<evidence type="ECO:0000313" key="2">
    <source>
        <dbReference type="EMBL" id="CBI11374.1"/>
    </source>
</evidence>
<sequence length="155" mass="16983">MKYYNSRGHFFDQLNTIGTSLGYAIITMAILVGLSLAAAHAGTMSICKAEGVIHGQQAATTCRANLRLYEARQVIHQCRTKVIEAEHSVFGQVGYHKIDLPKECIGYTLMSTRLAGVNYVPVPAQIKLAPYSKVLDVQKPVPLTRYHGGSTAINY</sequence>
<comment type="caution">
    <text evidence="2">The sequence shown here is derived from an EMBL/GenBank/DDBJ whole genome shotgun (WGS) entry which is preliminary data.</text>
</comment>
<keyword evidence="1" id="KW-0812">Transmembrane</keyword>
<gene>
    <name evidence="2" type="ORF">CARN7_2197</name>
</gene>
<proteinExistence type="predicted"/>
<dbReference type="AlphaFoldDB" id="E6QVV1"/>